<dbReference type="Proteomes" id="UP001221142">
    <property type="component" value="Unassembled WGS sequence"/>
</dbReference>
<sequence length="281" mass="30916">MPFRPSRTLAYAKKTSSTAWLGRQARDPYIRLRASPDASALVAATPYRARSAFKLLEMDAKYKFLGQRDVVLDLGCAPGGWSQVVAEKLGWSARPPAASSPNAGWSEPTPESFDPLNISDLTSSTNGNSSTVGRGVVIGVDLLRMTPIPGVQFLQADFLAPDTEVLIDAIIARTCPRDAETKADVILCDMASNSTGNAFHDIESSLSICNSVFEFSQRHWAQSSKRELGGVLLIKHFVHPLLHIFRKEKLEPSFKDVRFIKPNASRTESKEGYFLCRGWKG</sequence>
<dbReference type="Gene3D" id="3.40.50.150">
    <property type="entry name" value="Vaccinia Virus protein VP39"/>
    <property type="match status" value="1"/>
</dbReference>
<evidence type="ECO:0000313" key="10">
    <source>
        <dbReference type="EMBL" id="KAJ7641344.1"/>
    </source>
</evidence>
<comment type="caution">
    <text evidence="10">The sequence shown here is derived from an EMBL/GenBank/DDBJ whole genome shotgun (WGS) entry which is preliminary data.</text>
</comment>
<keyword evidence="11" id="KW-1185">Reference proteome</keyword>
<name>A0AAD7FWI6_9AGAR</name>
<keyword evidence="4" id="KW-0808">Transferase</keyword>
<dbReference type="GO" id="GO:0005739">
    <property type="term" value="C:mitochondrion"/>
    <property type="evidence" value="ECO:0007669"/>
    <property type="project" value="TreeGrafter"/>
</dbReference>
<keyword evidence="5 7" id="KW-0949">S-adenosyl-L-methionine</keyword>
<dbReference type="InterPro" id="IPR002877">
    <property type="entry name" value="RNA_MeTrfase_FtsJ_dom"/>
</dbReference>
<evidence type="ECO:0000256" key="2">
    <source>
        <dbReference type="ARBA" id="ARBA00022552"/>
    </source>
</evidence>
<proteinExistence type="inferred from homology"/>
<evidence type="ECO:0000256" key="6">
    <source>
        <dbReference type="ARBA" id="ARBA00041184"/>
    </source>
</evidence>
<feature type="region of interest" description="Disordered" evidence="8">
    <location>
        <begin position="96"/>
        <end position="116"/>
    </location>
</feature>
<evidence type="ECO:0000313" key="11">
    <source>
        <dbReference type="Proteomes" id="UP001221142"/>
    </source>
</evidence>
<keyword evidence="3 10" id="KW-0489">Methyltransferase</keyword>
<evidence type="ECO:0000256" key="1">
    <source>
        <dbReference type="ARBA" id="ARBA00009258"/>
    </source>
</evidence>
<feature type="active site" description="Proton acceptor" evidence="7">
    <location>
        <position position="235"/>
    </location>
</feature>
<dbReference type="InterPro" id="IPR050082">
    <property type="entry name" value="RNA_methyltr_RlmE"/>
</dbReference>
<dbReference type="EMBL" id="JARKIF010000004">
    <property type="protein sequence ID" value="KAJ7641344.1"/>
    <property type="molecule type" value="Genomic_DNA"/>
</dbReference>
<dbReference type="GO" id="GO:0008650">
    <property type="term" value="F:rRNA (uridine-2'-O-)-methyltransferase activity"/>
    <property type="evidence" value="ECO:0007669"/>
    <property type="project" value="TreeGrafter"/>
</dbReference>
<dbReference type="InterPro" id="IPR015507">
    <property type="entry name" value="rRNA-MeTfrase_E"/>
</dbReference>
<evidence type="ECO:0000259" key="9">
    <source>
        <dbReference type="Pfam" id="PF01728"/>
    </source>
</evidence>
<reference evidence="10" key="1">
    <citation type="submission" date="2023-03" db="EMBL/GenBank/DDBJ databases">
        <title>Massive genome expansion in bonnet fungi (Mycena s.s.) driven by repeated elements and novel gene families across ecological guilds.</title>
        <authorList>
            <consortium name="Lawrence Berkeley National Laboratory"/>
            <person name="Harder C.B."/>
            <person name="Miyauchi S."/>
            <person name="Viragh M."/>
            <person name="Kuo A."/>
            <person name="Thoen E."/>
            <person name="Andreopoulos B."/>
            <person name="Lu D."/>
            <person name="Skrede I."/>
            <person name="Drula E."/>
            <person name="Henrissat B."/>
            <person name="Morin E."/>
            <person name="Kohler A."/>
            <person name="Barry K."/>
            <person name="LaButti K."/>
            <person name="Morin E."/>
            <person name="Salamov A."/>
            <person name="Lipzen A."/>
            <person name="Mereny Z."/>
            <person name="Hegedus B."/>
            <person name="Baldrian P."/>
            <person name="Stursova M."/>
            <person name="Weitz H."/>
            <person name="Taylor A."/>
            <person name="Grigoriev I.V."/>
            <person name="Nagy L.G."/>
            <person name="Martin F."/>
            <person name="Kauserud H."/>
        </authorList>
    </citation>
    <scope>NUCLEOTIDE SEQUENCE</scope>
    <source>
        <strain evidence="10">9284</strain>
    </source>
</reference>
<keyword evidence="2" id="KW-0698">rRNA processing</keyword>
<dbReference type="PANTHER" id="PTHR10920">
    <property type="entry name" value="RIBOSOMAL RNA METHYLTRANSFERASE"/>
    <property type="match status" value="1"/>
</dbReference>
<evidence type="ECO:0000256" key="7">
    <source>
        <dbReference type="PIRSR" id="PIRSR005461-1"/>
    </source>
</evidence>
<dbReference type="Pfam" id="PF01728">
    <property type="entry name" value="FtsJ"/>
    <property type="match status" value="1"/>
</dbReference>
<organism evidence="10 11">
    <name type="scientific">Roridomyces roridus</name>
    <dbReference type="NCBI Taxonomy" id="1738132"/>
    <lineage>
        <taxon>Eukaryota</taxon>
        <taxon>Fungi</taxon>
        <taxon>Dikarya</taxon>
        <taxon>Basidiomycota</taxon>
        <taxon>Agaricomycotina</taxon>
        <taxon>Agaricomycetes</taxon>
        <taxon>Agaricomycetidae</taxon>
        <taxon>Agaricales</taxon>
        <taxon>Marasmiineae</taxon>
        <taxon>Mycenaceae</taxon>
        <taxon>Roridomyces</taxon>
    </lineage>
</organism>
<comment type="similarity">
    <text evidence="1">Belongs to the class I-like SAM-binding methyltransferase superfamily. RNA methyltransferase RlmE family.</text>
</comment>
<protein>
    <recommendedName>
        <fullName evidence="6">rRNA methyltransferase 2, mitochondrial</fullName>
    </recommendedName>
</protein>
<dbReference type="InterPro" id="IPR029063">
    <property type="entry name" value="SAM-dependent_MTases_sf"/>
</dbReference>
<dbReference type="PANTHER" id="PTHR10920:SF18">
    <property type="entry name" value="RRNA METHYLTRANSFERASE 2, MITOCHONDRIAL"/>
    <property type="match status" value="1"/>
</dbReference>
<accession>A0AAD7FWI6</accession>
<dbReference type="HAMAP" id="MF_01547">
    <property type="entry name" value="RNA_methyltr_E"/>
    <property type="match status" value="1"/>
</dbReference>
<gene>
    <name evidence="10" type="ORF">FB45DRAFT_785384</name>
</gene>
<dbReference type="PIRSF" id="PIRSF005461">
    <property type="entry name" value="23S_rRNA_mtase"/>
    <property type="match status" value="1"/>
</dbReference>
<feature type="domain" description="Ribosomal RNA methyltransferase FtsJ" evidence="9">
    <location>
        <begin position="47"/>
        <end position="278"/>
    </location>
</feature>
<evidence type="ECO:0000256" key="8">
    <source>
        <dbReference type="SAM" id="MobiDB-lite"/>
    </source>
</evidence>
<dbReference type="SUPFAM" id="SSF53335">
    <property type="entry name" value="S-adenosyl-L-methionine-dependent methyltransferases"/>
    <property type="match status" value="1"/>
</dbReference>
<evidence type="ECO:0000256" key="3">
    <source>
        <dbReference type="ARBA" id="ARBA00022603"/>
    </source>
</evidence>
<dbReference type="AlphaFoldDB" id="A0AAD7FWI6"/>
<evidence type="ECO:0000256" key="5">
    <source>
        <dbReference type="ARBA" id="ARBA00022691"/>
    </source>
</evidence>
<evidence type="ECO:0000256" key="4">
    <source>
        <dbReference type="ARBA" id="ARBA00022679"/>
    </source>
</evidence>